<feature type="compositionally biased region" description="Basic and acidic residues" evidence="1">
    <location>
        <begin position="98"/>
        <end position="110"/>
    </location>
</feature>
<organism evidence="2 3">
    <name type="scientific">Pleurodeles waltl</name>
    <name type="common">Iberian ribbed newt</name>
    <dbReference type="NCBI Taxonomy" id="8319"/>
    <lineage>
        <taxon>Eukaryota</taxon>
        <taxon>Metazoa</taxon>
        <taxon>Chordata</taxon>
        <taxon>Craniata</taxon>
        <taxon>Vertebrata</taxon>
        <taxon>Euteleostomi</taxon>
        <taxon>Amphibia</taxon>
        <taxon>Batrachia</taxon>
        <taxon>Caudata</taxon>
        <taxon>Salamandroidea</taxon>
        <taxon>Salamandridae</taxon>
        <taxon>Pleurodelinae</taxon>
        <taxon>Pleurodeles</taxon>
    </lineage>
</organism>
<dbReference type="AlphaFoldDB" id="A0AAV7PBU4"/>
<accession>A0AAV7PBU4</accession>
<dbReference type="EMBL" id="JANPWB010000011">
    <property type="protein sequence ID" value="KAJ1124309.1"/>
    <property type="molecule type" value="Genomic_DNA"/>
</dbReference>
<protein>
    <submittedName>
        <fullName evidence="2">Uncharacterized protein</fullName>
    </submittedName>
</protein>
<gene>
    <name evidence="2" type="ORF">NDU88_002770</name>
</gene>
<sequence length="110" mass="12420">MASESPRTSGFKGGAGRMVHGDSKSHKNSGWQRRRAQRRRYTEKQHGRTGRRKKTDSRRREVGRRGRNSSSPGGATRDYQPCFRRSVADSGVSWDQLRGTREVGKGEEGD</sequence>
<name>A0AAV7PBU4_PLEWA</name>
<keyword evidence="3" id="KW-1185">Reference proteome</keyword>
<reference evidence="2" key="1">
    <citation type="journal article" date="2022" name="bioRxiv">
        <title>Sequencing and chromosome-scale assembly of the giantPleurodeles waltlgenome.</title>
        <authorList>
            <person name="Brown T."/>
            <person name="Elewa A."/>
            <person name="Iarovenko S."/>
            <person name="Subramanian E."/>
            <person name="Araus A.J."/>
            <person name="Petzold A."/>
            <person name="Susuki M."/>
            <person name="Suzuki K.-i.T."/>
            <person name="Hayashi T."/>
            <person name="Toyoda A."/>
            <person name="Oliveira C."/>
            <person name="Osipova E."/>
            <person name="Leigh N.D."/>
            <person name="Simon A."/>
            <person name="Yun M.H."/>
        </authorList>
    </citation>
    <scope>NUCLEOTIDE SEQUENCE</scope>
    <source>
        <strain evidence="2">20211129_DDA</strain>
        <tissue evidence="2">Liver</tissue>
    </source>
</reference>
<dbReference type="Proteomes" id="UP001066276">
    <property type="component" value="Chromosome 7"/>
</dbReference>
<feature type="compositionally biased region" description="Basic residues" evidence="1">
    <location>
        <begin position="47"/>
        <end position="57"/>
    </location>
</feature>
<feature type="region of interest" description="Disordered" evidence="1">
    <location>
        <begin position="1"/>
        <end position="110"/>
    </location>
</feature>
<evidence type="ECO:0000313" key="3">
    <source>
        <dbReference type="Proteomes" id="UP001066276"/>
    </source>
</evidence>
<evidence type="ECO:0000256" key="1">
    <source>
        <dbReference type="SAM" id="MobiDB-lite"/>
    </source>
</evidence>
<proteinExistence type="predicted"/>
<comment type="caution">
    <text evidence="2">The sequence shown here is derived from an EMBL/GenBank/DDBJ whole genome shotgun (WGS) entry which is preliminary data.</text>
</comment>
<evidence type="ECO:0000313" key="2">
    <source>
        <dbReference type="EMBL" id="KAJ1124309.1"/>
    </source>
</evidence>